<accession>A0ABS2RMU4</accession>
<evidence type="ECO:0008006" key="3">
    <source>
        <dbReference type="Google" id="ProtNLM"/>
    </source>
</evidence>
<organism evidence="1 2">
    <name type="scientific">Microlunatus panaciterrae</name>
    <dbReference type="NCBI Taxonomy" id="400768"/>
    <lineage>
        <taxon>Bacteria</taxon>
        <taxon>Bacillati</taxon>
        <taxon>Actinomycetota</taxon>
        <taxon>Actinomycetes</taxon>
        <taxon>Propionibacteriales</taxon>
        <taxon>Propionibacteriaceae</taxon>
        <taxon>Microlunatus</taxon>
    </lineage>
</organism>
<dbReference type="Pfam" id="PF11209">
    <property type="entry name" value="LmeA"/>
    <property type="match status" value="1"/>
</dbReference>
<comment type="caution">
    <text evidence="1">The sequence shown here is derived from an EMBL/GenBank/DDBJ whole genome shotgun (WGS) entry which is preliminary data.</text>
</comment>
<protein>
    <recommendedName>
        <fullName evidence="3">DUF2993 domain-containing protein</fullName>
    </recommendedName>
</protein>
<keyword evidence="2" id="KW-1185">Reference proteome</keyword>
<proteinExistence type="predicted"/>
<evidence type="ECO:0000313" key="1">
    <source>
        <dbReference type="EMBL" id="MBM7800336.1"/>
    </source>
</evidence>
<dbReference type="EMBL" id="JAFBCF010000001">
    <property type="protein sequence ID" value="MBM7800336.1"/>
    <property type="molecule type" value="Genomic_DNA"/>
</dbReference>
<reference evidence="1 2" key="1">
    <citation type="submission" date="2021-01" db="EMBL/GenBank/DDBJ databases">
        <title>Sequencing the genomes of 1000 actinobacteria strains.</title>
        <authorList>
            <person name="Klenk H.-P."/>
        </authorList>
    </citation>
    <scope>NUCLEOTIDE SEQUENCE [LARGE SCALE GENOMIC DNA]</scope>
    <source>
        <strain evidence="1 2">DSM 18662</strain>
    </source>
</reference>
<gene>
    <name evidence="1" type="ORF">JOE57_003257</name>
</gene>
<evidence type="ECO:0000313" key="2">
    <source>
        <dbReference type="Proteomes" id="UP000704762"/>
    </source>
</evidence>
<name>A0ABS2RMU4_9ACTN</name>
<sequence>MAEVHRRRPARSAMVLLLVAVLVCAATVAGDRLLHGYAENRVTAELQRSLGTVEPPTVDIAGDWFLPQVVGRRFSEVHIVASGVSPPGGGPDLEQLDLRMADVAATHGYRTFTAATVQGSARVGYAALSTYSGRKLSYAGDGQRVRLTVQTTVLGVSMTAKVTGKLGLDVRAQTVDLVDPEISVAGLELPAAVTEQLLARVLKPIAVDGLPLGLRLSSITAGPDGVDCGLGARGVVVAQL</sequence>
<dbReference type="Proteomes" id="UP000704762">
    <property type="component" value="Unassembled WGS sequence"/>
</dbReference>
<dbReference type="InterPro" id="IPR021373">
    <property type="entry name" value="DUF2993"/>
</dbReference>